<gene>
    <name evidence="5" type="primary">LOC107761807</name>
</gene>
<evidence type="ECO:0000313" key="4">
    <source>
        <dbReference type="Proteomes" id="UP000790787"/>
    </source>
</evidence>
<dbReference type="KEGG" id="nta:107761807"/>
<evidence type="ECO:0000256" key="1">
    <source>
        <dbReference type="ARBA" id="ARBA00006010"/>
    </source>
</evidence>
<dbReference type="AlphaFoldDB" id="A0A1S3X6V3"/>
<evidence type="ECO:0000313" key="5">
    <source>
        <dbReference type="RefSeq" id="XP_016435576.1"/>
    </source>
</evidence>
<reference evidence="4" key="1">
    <citation type="journal article" date="2014" name="Nat. Commun.">
        <title>The tobacco genome sequence and its comparison with those of tomato and potato.</title>
        <authorList>
            <person name="Sierro N."/>
            <person name="Battey J.N."/>
            <person name="Ouadi S."/>
            <person name="Bakaher N."/>
            <person name="Bovet L."/>
            <person name="Willig A."/>
            <person name="Goepfert S."/>
            <person name="Peitsch M.C."/>
            <person name="Ivanov N.V."/>
        </authorList>
    </citation>
    <scope>NUCLEOTIDE SEQUENCE [LARGE SCALE GENOMIC DNA]</scope>
</reference>
<organism evidence="4 5">
    <name type="scientific">Nicotiana tabacum</name>
    <name type="common">Common tobacco</name>
    <dbReference type="NCBI Taxonomy" id="4097"/>
    <lineage>
        <taxon>Eukaryota</taxon>
        <taxon>Viridiplantae</taxon>
        <taxon>Streptophyta</taxon>
        <taxon>Embryophyta</taxon>
        <taxon>Tracheophyta</taxon>
        <taxon>Spermatophyta</taxon>
        <taxon>Magnoliopsida</taxon>
        <taxon>eudicotyledons</taxon>
        <taxon>Gunneridae</taxon>
        <taxon>Pentapetalae</taxon>
        <taxon>asterids</taxon>
        <taxon>lamiids</taxon>
        <taxon>Solanales</taxon>
        <taxon>Solanaceae</taxon>
        <taxon>Nicotianoideae</taxon>
        <taxon>Nicotianeae</taxon>
        <taxon>Nicotiana</taxon>
    </lineage>
</organism>
<feature type="signal peptide" evidence="3">
    <location>
        <begin position="1"/>
        <end position="19"/>
    </location>
</feature>
<dbReference type="RefSeq" id="XP_016435576.1">
    <property type="nucleotide sequence ID" value="XM_016580090.2"/>
</dbReference>
<dbReference type="STRING" id="4097.A0A1S3X6V3"/>
<dbReference type="GeneID" id="107761807"/>
<evidence type="ECO:0000256" key="2">
    <source>
        <dbReference type="ARBA" id="ARBA00022729"/>
    </source>
</evidence>
<evidence type="ECO:0000256" key="3">
    <source>
        <dbReference type="SAM" id="SignalP"/>
    </source>
</evidence>
<dbReference type="RefSeq" id="XP_016435576.1">
    <property type="nucleotide sequence ID" value="XM_016580090.1"/>
</dbReference>
<dbReference type="Proteomes" id="UP000790787">
    <property type="component" value="Chromosome 3"/>
</dbReference>
<sequence>MSTYLKIFFLLAMIMASTSILSVASSVDKEEEIALKDDNEAEMAELFDIPLNETDESSSSIRGASRFLSQKSPYYKSKTIQKRMTCNKNPRICRAKGSPGPFCCKKKCVNVFTDKQNCGFCGKKCRYNETCCKGQCVNTLFHKRHCGGCNNKCQKGNACVYGMCSYAN</sequence>
<protein>
    <submittedName>
        <fullName evidence="5">Stigma-specific STIG1-like protein 1</fullName>
    </submittedName>
    <submittedName>
        <fullName evidence="5">Uncharacterized protein LOC107761807</fullName>
    </submittedName>
</protein>
<comment type="similarity">
    <text evidence="1">Belongs to the STIG1 family.</text>
</comment>
<dbReference type="PANTHER" id="PTHR33227:SF21">
    <property type="entry name" value="F12F1.21 PROTEIN"/>
    <property type="match status" value="1"/>
</dbReference>
<feature type="chain" id="PRO_5010212032" evidence="3">
    <location>
        <begin position="20"/>
        <end position="168"/>
    </location>
</feature>
<keyword evidence="2 3" id="KW-0732">Signal</keyword>
<proteinExistence type="inferred from homology"/>
<name>A0A1S3X6V3_TOBAC</name>
<reference evidence="5" key="2">
    <citation type="submission" date="2025-08" db="UniProtKB">
        <authorList>
            <consortium name="RefSeq"/>
        </authorList>
    </citation>
    <scope>IDENTIFICATION</scope>
    <source>
        <tissue evidence="5">Leaf</tissue>
    </source>
</reference>
<keyword evidence="4" id="KW-1185">Reference proteome</keyword>
<dbReference type="PaxDb" id="4097-A0A1S3X6V3"/>
<dbReference type="InterPro" id="IPR006969">
    <property type="entry name" value="Stig-like"/>
</dbReference>
<dbReference type="PANTHER" id="PTHR33227">
    <property type="entry name" value="STIGMA-SPECIFIC STIG1-LIKE PROTEIN 3"/>
    <property type="match status" value="1"/>
</dbReference>
<dbReference type="OMA" id="PGATCCQ"/>
<accession>A0A1S3X6V3</accession>
<dbReference type="OrthoDB" id="2013942at2759"/>
<dbReference type="Pfam" id="PF04885">
    <property type="entry name" value="Stig1"/>
    <property type="match status" value="1"/>
</dbReference>